<dbReference type="AlphaFoldDB" id="A0A919Y363"/>
<gene>
    <name evidence="1" type="ORF">J41TS4_10430</name>
</gene>
<dbReference type="InterPro" id="IPR008313">
    <property type="entry name" value="GH125"/>
</dbReference>
<protein>
    <submittedName>
        <fullName evidence="1">Glycosyl hydrolase</fullName>
    </submittedName>
</protein>
<dbReference type="InterPro" id="IPR012341">
    <property type="entry name" value="6hp_glycosidase-like_sf"/>
</dbReference>
<dbReference type="GO" id="GO:0005975">
    <property type="term" value="P:carbohydrate metabolic process"/>
    <property type="evidence" value="ECO:0007669"/>
    <property type="project" value="InterPro"/>
</dbReference>
<keyword evidence="2" id="KW-1185">Reference proteome</keyword>
<reference evidence="1" key="1">
    <citation type="submission" date="2021-03" db="EMBL/GenBank/DDBJ databases">
        <title>Antimicrobial resistance genes in bacteria isolated from Japanese honey, and their potential for conferring macrolide and lincosamide resistance in the American foulbrood pathogen Paenibacillus larvae.</title>
        <authorList>
            <person name="Okamoto M."/>
            <person name="Kumagai M."/>
            <person name="Kanamori H."/>
            <person name="Takamatsu D."/>
        </authorList>
    </citation>
    <scope>NUCLEOTIDE SEQUENCE</scope>
    <source>
        <strain evidence="1">J41TS4</strain>
    </source>
</reference>
<organism evidence="1 2">
    <name type="scientific">Paenibacillus apis</name>
    <dbReference type="NCBI Taxonomy" id="1792174"/>
    <lineage>
        <taxon>Bacteria</taxon>
        <taxon>Bacillati</taxon>
        <taxon>Bacillota</taxon>
        <taxon>Bacilli</taxon>
        <taxon>Bacillales</taxon>
        <taxon>Paenibacillaceae</taxon>
        <taxon>Paenibacillus</taxon>
    </lineage>
</organism>
<dbReference type="SUPFAM" id="SSF48208">
    <property type="entry name" value="Six-hairpin glycosidases"/>
    <property type="match status" value="1"/>
</dbReference>
<accession>A0A919Y363</accession>
<sequence>MFNAISRQVEKTVADLQQIKPELAELFKNGYSNTLDTTVERMEDGTTFVITGDIPAMWLRDSSAQVRPYIRLAHEDQELAEMIRGLIWRQARCLLLDPYANAFNREGNGHGHQQDRTEMGTWIWERKFELDSLCYPVQLLQDYIEATGDTSVFTEEVHAMLNVIVRTMQTEQNHDERSSYSFERDDITLPSDTLPLAGRGTRTNVTGMVWSGFRPSDDACKFGYLIPANMFAVVILRHLASFAESYYADAKLAERARKLEAEISFGIETYGTVEHPRHGTIYAYETDGYGNYNLMDDANVPSLLSMPYLGYCSYDDPKYLRTRQFVLSVDNPYYYKGRHAAGVGSPHTPEGYVWHIGLIMQGLTSTDKQEQLDLLDQLLATTAGTGLMHESFHPDHPDQFTREWFGWANSLVGQFILQWLEPDVEHGKKSK</sequence>
<evidence type="ECO:0000313" key="2">
    <source>
        <dbReference type="Proteomes" id="UP000678895"/>
    </source>
</evidence>
<dbReference type="GO" id="GO:0016787">
    <property type="term" value="F:hydrolase activity"/>
    <property type="evidence" value="ECO:0007669"/>
    <property type="project" value="UniProtKB-KW"/>
</dbReference>
<dbReference type="InterPro" id="IPR008928">
    <property type="entry name" value="6-hairpin_glycosidase_sf"/>
</dbReference>
<dbReference type="PIRSF" id="PIRSF028846">
    <property type="entry name" value="UCP028846"/>
    <property type="match status" value="1"/>
</dbReference>
<dbReference type="SMART" id="SM01149">
    <property type="entry name" value="DUF1237"/>
    <property type="match status" value="1"/>
</dbReference>
<name>A0A919Y363_9BACL</name>
<dbReference type="RefSeq" id="WP_301625425.1">
    <property type="nucleotide sequence ID" value="NZ_BORS01000003.1"/>
</dbReference>
<dbReference type="PANTHER" id="PTHR31047:SF0">
    <property type="entry name" value="MEIOTICALLY UP-REGULATED GENE 157 PROTEIN"/>
    <property type="match status" value="1"/>
</dbReference>
<comment type="caution">
    <text evidence="1">The sequence shown here is derived from an EMBL/GenBank/DDBJ whole genome shotgun (WGS) entry which is preliminary data.</text>
</comment>
<proteinExistence type="predicted"/>
<dbReference type="Proteomes" id="UP000678895">
    <property type="component" value="Unassembled WGS sequence"/>
</dbReference>
<evidence type="ECO:0000313" key="1">
    <source>
        <dbReference type="EMBL" id="GIO41285.1"/>
    </source>
</evidence>
<keyword evidence="1" id="KW-0378">Hydrolase</keyword>
<dbReference type="Pfam" id="PF06824">
    <property type="entry name" value="Glyco_hydro_125"/>
    <property type="match status" value="1"/>
</dbReference>
<dbReference type="EMBL" id="BORS01000003">
    <property type="protein sequence ID" value="GIO41285.1"/>
    <property type="molecule type" value="Genomic_DNA"/>
</dbReference>
<dbReference type="Gene3D" id="1.50.10.10">
    <property type="match status" value="1"/>
</dbReference>
<dbReference type="PANTHER" id="PTHR31047">
    <property type="entry name" value="MEIOTICALLY UP-REGULATED GENE 157 PROTEIN"/>
    <property type="match status" value="1"/>
</dbReference>